<evidence type="ECO:0000313" key="4">
    <source>
        <dbReference type="EMBL" id="CAE7923838.1"/>
    </source>
</evidence>
<dbReference type="GO" id="GO:0008270">
    <property type="term" value="F:zinc ion binding"/>
    <property type="evidence" value="ECO:0007669"/>
    <property type="project" value="UniProtKB-KW"/>
</dbReference>
<feature type="compositionally biased region" description="Basic and acidic residues" evidence="2">
    <location>
        <begin position="170"/>
        <end position="181"/>
    </location>
</feature>
<accession>A0A813BTR2</accession>
<name>A0A813BTR2_9DINO</name>
<organism evidence="4 5">
    <name type="scientific">Symbiodinium necroappetens</name>
    <dbReference type="NCBI Taxonomy" id="1628268"/>
    <lineage>
        <taxon>Eukaryota</taxon>
        <taxon>Sar</taxon>
        <taxon>Alveolata</taxon>
        <taxon>Dinophyceae</taxon>
        <taxon>Suessiales</taxon>
        <taxon>Symbiodiniaceae</taxon>
        <taxon>Symbiodinium</taxon>
    </lineage>
</organism>
<feature type="zinc finger region" description="C3H1-type" evidence="1">
    <location>
        <begin position="103"/>
        <end position="126"/>
    </location>
</feature>
<reference evidence="4" key="1">
    <citation type="submission" date="2021-02" db="EMBL/GenBank/DDBJ databases">
        <authorList>
            <person name="Dougan E. K."/>
            <person name="Rhodes N."/>
            <person name="Thang M."/>
            <person name="Chan C."/>
        </authorList>
    </citation>
    <scope>NUCLEOTIDE SEQUENCE</scope>
</reference>
<evidence type="ECO:0000256" key="2">
    <source>
        <dbReference type="SAM" id="MobiDB-lite"/>
    </source>
</evidence>
<dbReference type="AlphaFoldDB" id="A0A813BTR2"/>
<keyword evidence="1" id="KW-0862">Zinc</keyword>
<keyword evidence="1" id="KW-0863">Zinc-finger</keyword>
<dbReference type="InterPro" id="IPR000571">
    <property type="entry name" value="Znf_CCCH"/>
</dbReference>
<dbReference type="Proteomes" id="UP000601435">
    <property type="component" value="Unassembled WGS sequence"/>
</dbReference>
<evidence type="ECO:0000256" key="1">
    <source>
        <dbReference type="PROSITE-ProRule" id="PRU00723"/>
    </source>
</evidence>
<dbReference type="OrthoDB" id="444694at2759"/>
<proteinExistence type="predicted"/>
<evidence type="ECO:0000313" key="5">
    <source>
        <dbReference type="Proteomes" id="UP000601435"/>
    </source>
</evidence>
<dbReference type="EMBL" id="CAJNJA010078959">
    <property type="protein sequence ID" value="CAE7923838.1"/>
    <property type="molecule type" value="Genomic_DNA"/>
</dbReference>
<feature type="region of interest" description="Disordered" evidence="2">
    <location>
        <begin position="66"/>
        <end position="92"/>
    </location>
</feature>
<protein>
    <recommendedName>
        <fullName evidence="3">C3H1-type domain-containing protein</fullName>
    </recommendedName>
</protein>
<feature type="non-terminal residue" evidence="4">
    <location>
        <position position="304"/>
    </location>
</feature>
<sequence length="304" mass="33905">VLTYELELRKTSYRFVRDGKCACLNAAIEKVIDSSDLLNLHFIIPITLGKRQGCSAQDGLDVLPPPAPHSVGRDVKGAGKGKSTQSWERQWGKPARTPEGKCICFKYNKHGGCPAGKSCRFQHVCQRCYHRHPFYECRYKHASPVVGSRPRVVKGAAPVGTEPAEDWRWERTGDEDGRDKPQLGAGHWGRGPPLTAQLFGKKAFRDGFGLCSPGRWRPSQRRCADDTPSLGFAQRLGDELLNMPARRIDLSDLASKLTQAKIVENPFPADLIAEGRELLFTALEYAVAKQPMRVVCMRLRIAHM</sequence>
<keyword evidence="5" id="KW-1185">Reference proteome</keyword>
<comment type="caution">
    <text evidence="4">The sequence shown here is derived from an EMBL/GenBank/DDBJ whole genome shotgun (WGS) entry which is preliminary data.</text>
</comment>
<feature type="region of interest" description="Disordered" evidence="2">
    <location>
        <begin position="170"/>
        <end position="192"/>
    </location>
</feature>
<feature type="domain" description="C3H1-type" evidence="3">
    <location>
        <begin position="103"/>
        <end position="126"/>
    </location>
</feature>
<evidence type="ECO:0000259" key="3">
    <source>
        <dbReference type="PROSITE" id="PS50103"/>
    </source>
</evidence>
<dbReference type="PROSITE" id="PS50103">
    <property type="entry name" value="ZF_C3H1"/>
    <property type="match status" value="1"/>
</dbReference>
<keyword evidence="1" id="KW-0479">Metal-binding</keyword>
<gene>
    <name evidence="4" type="ORF">SNEC2469_LOCUS31933</name>
</gene>